<sequence>MIETTLSGSRIMNTSCVHEGGAKDGWKGRERVFSGHVERTKNPLFGTVSVDLNSGCSVLSLNTSFSDCPTNPIPSHPNSDNITLHFNENITLNITLEATVEKHVFLQCSFVSSTSGFSGGAIYQQYKNTSLQIENCSFDACYANGNGGVLSFYPPSIAGITFVLKSSSFVRCSARLSGGCITMEQTPTLTIADCVFLDCTCGNVGGVLTIRCHFGASPGISNCLAHNCSQTNPNFYCGGMRFDYCKTVKISSVCFLDCSSASKNGVDLHFNDTLPSPLDTTTVSDCVSTTSVAGGKNRVSPPSKNHLLPTPTLSANIVSLKAKMISETEAMLELTMDKAMTGRMMVLVDNSVISSGRNEGGLKIGRVVRFEMSNRETASSVVSVGAEGLLQQPLSAYDVLTAQLSKQHITVSPPIRISFTSLSSASCSLDESGTKAVVVLEGSDVPNGVYNVTLHNSFSFNVTFTEQGSTSISKANYELGVIGELWKEGAEFG</sequence>
<dbReference type="EMBL" id="JARBJD010000077">
    <property type="protein sequence ID" value="KAK2954490.1"/>
    <property type="molecule type" value="Genomic_DNA"/>
</dbReference>
<evidence type="ECO:0000313" key="1">
    <source>
        <dbReference type="EMBL" id="KAK2954490.1"/>
    </source>
</evidence>
<organism evidence="1 2">
    <name type="scientific">Blattamonas nauphoetae</name>
    <dbReference type="NCBI Taxonomy" id="2049346"/>
    <lineage>
        <taxon>Eukaryota</taxon>
        <taxon>Metamonada</taxon>
        <taxon>Preaxostyla</taxon>
        <taxon>Oxymonadida</taxon>
        <taxon>Blattamonas</taxon>
    </lineage>
</organism>
<dbReference type="Proteomes" id="UP001281761">
    <property type="component" value="Unassembled WGS sequence"/>
</dbReference>
<name>A0ABQ9XT33_9EUKA</name>
<protein>
    <submittedName>
        <fullName evidence="1">Uncharacterized protein</fullName>
    </submittedName>
</protein>
<comment type="caution">
    <text evidence="1">The sequence shown here is derived from an EMBL/GenBank/DDBJ whole genome shotgun (WGS) entry which is preliminary data.</text>
</comment>
<evidence type="ECO:0000313" key="2">
    <source>
        <dbReference type="Proteomes" id="UP001281761"/>
    </source>
</evidence>
<keyword evidence="2" id="KW-1185">Reference proteome</keyword>
<accession>A0ABQ9XT33</accession>
<dbReference type="SUPFAM" id="SSF51126">
    <property type="entry name" value="Pectin lyase-like"/>
    <property type="match status" value="1"/>
</dbReference>
<gene>
    <name evidence="1" type="ORF">BLNAU_10510</name>
</gene>
<dbReference type="InterPro" id="IPR011050">
    <property type="entry name" value="Pectin_lyase_fold/virulence"/>
</dbReference>
<reference evidence="1 2" key="1">
    <citation type="journal article" date="2022" name="bioRxiv">
        <title>Genomics of Preaxostyla Flagellates Illuminates Evolutionary Transitions and the Path Towards Mitochondrial Loss.</title>
        <authorList>
            <person name="Novak L.V.F."/>
            <person name="Treitli S.C."/>
            <person name="Pyrih J."/>
            <person name="Halakuc P."/>
            <person name="Pipaliya S.V."/>
            <person name="Vacek V."/>
            <person name="Brzon O."/>
            <person name="Soukal P."/>
            <person name="Eme L."/>
            <person name="Dacks J.B."/>
            <person name="Karnkowska A."/>
            <person name="Elias M."/>
            <person name="Hampl V."/>
        </authorList>
    </citation>
    <scope>NUCLEOTIDE SEQUENCE [LARGE SCALE GENOMIC DNA]</scope>
    <source>
        <strain evidence="1">NAU3</strain>
        <tissue evidence="1">Gut</tissue>
    </source>
</reference>
<proteinExistence type="predicted"/>